<keyword evidence="3" id="KW-0804">Transcription</keyword>
<dbReference type="OrthoDB" id="7827473at2"/>
<dbReference type="AlphaFoldDB" id="A0A0R3BQ95"/>
<feature type="domain" description="Cyclic nucleotide-binding" evidence="4">
    <location>
        <begin position="27"/>
        <end position="96"/>
    </location>
</feature>
<dbReference type="InterPro" id="IPR036390">
    <property type="entry name" value="WH_DNA-bd_sf"/>
</dbReference>
<dbReference type="SMART" id="SM00419">
    <property type="entry name" value="HTH_CRP"/>
    <property type="match status" value="1"/>
</dbReference>
<sequence>MSAASLRNATGIMLAGSDALVGSLPSLLDPLCEADRRRVLAIGREEVLQAGKHVWRQGDLQNGIYLIEEGRIRSYYAAPSGREVTLAYWFAGNFVGGPDLFGTGAHVWSSVAVERSRVTFLPGPALRALALQSASIAVALLDALAFKARCYSAMAQMLGTRSVTERLHRLLVFLSKIYGSQQGREIVIGIPFTHGDLANLIGSTRQWVTVQLSRMQARGVIRYHRGLIVILNLRALDLEVV</sequence>
<dbReference type="SUPFAM" id="SSF46785">
    <property type="entry name" value="Winged helix' DNA-binding domain"/>
    <property type="match status" value="1"/>
</dbReference>
<evidence type="ECO:0000313" key="7">
    <source>
        <dbReference type="Proteomes" id="UP000051380"/>
    </source>
</evidence>
<dbReference type="InterPro" id="IPR014710">
    <property type="entry name" value="RmlC-like_jellyroll"/>
</dbReference>
<protein>
    <submittedName>
        <fullName evidence="6">Cyclic nucleotide-binding protein</fullName>
    </submittedName>
</protein>
<proteinExistence type="predicted"/>
<reference evidence="6 7" key="1">
    <citation type="submission" date="2015-09" db="EMBL/GenBank/DDBJ databases">
        <title>Draft Genome Sequence of the Strain BR 3267 (Bradyrhizobium yuanmingense) recommended as inoculant for cowpea in Brazil.</title>
        <authorList>
            <person name="Simoes-Araujo J.L."/>
            <person name="Zilli J.E."/>
        </authorList>
    </citation>
    <scope>NUCLEOTIDE SEQUENCE [LARGE SCALE GENOMIC DNA]</scope>
    <source>
        <strain evidence="6 7">BR3267</strain>
    </source>
</reference>
<evidence type="ECO:0000259" key="5">
    <source>
        <dbReference type="PROSITE" id="PS51063"/>
    </source>
</evidence>
<evidence type="ECO:0000256" key="3">
    <source>
        <dbReference type="ARBA" id="ARBA00023163"/>
    </source>
</evidence>
<dbReference type="InterPro" id="IPR012318">
    <property type="entry name" value="HTH_CRP"/>
</dbReference>
<dbReference type="Proteomes" id="UP000051380">
    <property type="component" value="Unassembled WGS sequence"/>
</dbReference>
<keyword evidence="1" id="KW-0805">Transcription regulation</keyword>
<dbReference type="Pfam" id="PF13545">
    <property type="entry name" value="HTH_Crp_2"/>
    <property type="match status" value="1"/>
</dbReference>
<dbReference type="GO" id="GO:0005829">
    <property type="term" value="C:cytosol"/>
    <property type="evidence" value="ECO:0007669"/>
    <property type="project" value="TreeGrafter"/>
</dbReference>
<evidence type="ECO:0000256" key="2">
    <source>
        <dbReference type="ARBA" id="ARBA00023125"/>
    </source>
</evidence>
<evidence type="ECO:0000313" key="6">
    <source>
        <dbReference type="EMBL" id="KRP87504.1"/>
    </source>
</evidence>
<dbReference type="PANTHER" id="PTHR24567:SF68">
    <property type="entry name" value="DNA-BINDING TRANSCRIPTIONAL DUAL REGULATOR CRP"/>
    <property type="match status" value="1"/>
</dbReference>
<dbReference type="EMBL" id="LJYF01000044">
    <property type="protein sequence ID" value="KRP87504.1"/>
    <property type="molecule type" value="Genomic_DNA"/>
</dbReference>
<organism evidence="6 7">
    <name type="scientific">Bradyrhizobium yuanmingense</name>
    <dbReference type="NCBI Taxonomy" id="108015"/>
    <lineage>
        <taxon>Bacteria</taxon>
        <taxon>Pseudomonadati</taxon>
        <taxon>Pseudomonadota</taxon>
        <taxon>Alphaproteobacteria</taxon>
        <taxon>Hyphomicrobiales</taxon>
        <taxon>Nitrobacteraceae</taxon>
        <taxon>Bradyrhizobium</taxon>
    </lineage>
</organism>
<dbReference type="PANTHER" id="PTHR24567">
    <property type="entry name" value="CRP FAMILY TRANSCRIPTIONAL REGULATORY PROTEIN"/>
    <property type="match status" value="1"/>
</dbReference>
<accession>A0A0R3BQ95</accession>
<dbReference type="PROSITE" id="PS50042">
    <property type="entry name" value="CNMP_BINDING_3"/>
    <property type="match status" value="1"/>
</dbReference>
<dbReference type="InterPro" id="IPR018490">
    <property type="entry name" value="cNMP-bd_dom_sf"/>
</dbReference>
<dbReference type="SUPFAM" id="SSF51206">
    <property type="entry name" value="cAMP-binding domain-like"/>
    <property type="match status" value="1"/>
</dbReference>
<dbReference type="InterPro" id="IPR000595">
    <property type="entry name" value="cNMP-bd_dom"/>
</dbReference>
<dbReference type="SMART" id="SM00100">
    <property type="entry name" value="cNMP"/>
    <property type="match status" value="1"/>
</dbReference>
<feature type="domain" description="HTH crp-type" evidence="5">
    <location>
        <begin position="161"/>
        <end position="234"/>
    </location>
</feature>
<dbReference type="Gene3D" id="2.60.120.10">
    <property type="entry name" value="Jelly Rolls"/>
    <property type="match status" value="1"/>
</dbReference>
<gene>
    <name evidence="6" type="ORF">AOQ72_02500</name>
</gene>
<dbReference type="CDD" id="cd00038">
    <property type="entry name" value="CAP_ED"/>
    <property type="match status" value="1"/>
</dbReference>
<dbReference type="GO" id="GO:0003700">
    <property type="term" value="F:DNA-binding transcription factor activity"/>
    <property type="evidence" value="ECO:0007669"/>
    <property type="project" value="TreeGrafter"/>
</dbReference>
<evidence type="ECO:0000259" key="4">
    <source>
        <dbReference type="PROSITE" id="PS50042"/>
    </source>
</evidence>
<dbReference type="InterPro" id="IPR050397">
    <property type="entry name" value="Env_Response_Regulators"/>
</dbReference>
<dbReference type="GO" id="GO:0003677">
    <property type="term" value="F:DNA binding"/>
    <property type="evidence" value="ECO:0007669"/>
    <property type="project" value="UniProtKB-KW"/>
</dbReference>
<evidence type="ECO:0000256" key="1">
    <source>
        <dbReference type="ARBA" id="ARBA00023015"/>
    </source>
</evidence>
<dbReference type="STRING" id="108015.GA0061099_1006601"/>
<name>A0A0R3BQ95_9BRAD</name>
<dbReference type="RefSeq" id="WP_057030179.1">
    <property type="nucleotide sequence ID" value="NZ_JADYWB010000029.1"/>
</dbReference>
<dbReference type="Pfam" id="PF00027">
    <property type="entry name" value="cNMP_binding"/>
    <property type="match status" value="1"/>
</dbReference>
<keyword evidence="2" id="KW-0238">DNA-binding</keyword>
<dbReference type="PROSITE" id="PS51063">
    <property type="entry name" value="HTH_CRP_2"/>
    <property type="match status" value="1"/>
</dbReference>
<comment type="caution">
    <text evidence="6">The sequence shown here is derived from an EMBL/GenBank/DDBJ whole genome shotgun (WGS) entry which is preliminary data.</text>
</comment>